<evidence type="ECO:0000313" key="7">
    <source>
        <dbReference type="Proteomes" id="UP001565369"/>
    </source>
</evidence>
<evidence type="ECO:0000256" key="4">
    <source>
        <dbReference type="ARBA" id="ARBA00023014"/>
    </source>
</evidence>
<comment type="caution">
    <text evidence="6">The sequence shown here is derived from an EMBL/GenBank/DDBJ whole genome shotgun (WGS) entry which is preliminary data.</text>
</comment>
<dbReference type="CDD" id="cd03467">
    <property type="entry name" value="Rieske"/>
    <property type="match status" value="1"/>
</dbReference>
<dbReference type="Gene3D" id="2.102.10.10">
    <property type="entry name" value="Rieske [2Fe-2S] iron-sulphur domain"/>
    <property type="match status" value="1"/>
</dbReference>
<dbReference type="InterPro" id="IPR017941">
    <property type="entry name" value="Rieske_2Fe-2S"/>
</dbReference>
<dbReference type="RefSeq" id="WP_018273768.1">
    <property type="nucleotide sequence ID" value="NZ_CP150124.1"/>
</dbReference>
<keyword evidence="2" id="KW-0479">Metal-binding</keyword>
<evidence type="ECO:0000256" key="2">
    <source>
        <dbReference type="ARBA" id="ARBA00022723"/>
    </source>
</evidence>
<dbReference type="SUPFAM" id="SSF50022">
    <property type="entry name" value="ISP domain"/>
    <property type="match status" value="1"/>
</dbReference>
<keyword evidence="3" id="KW-0408">Iron</keyword>
<sequence>MSADKTKPLTKVLCCLSDLEDGEARGFDPFKIGRDTVFVVRRSDKVYAYRDVCPHYGSTPLPWKKNAYLTRDAQHIFCSAHGATFDIETGTCTLGPCLGQSLTSVQIAISQAGEIRLFLEPEEGPIRTPVATG</sequence>
<gene>
    <name evidence="6" type="ORF">ABIG07_000198</name>
</gene>
<dbReference type="Pfam" id="PF00355">
    <property type="entry name" value="Rieske"/>
    <property type="match status" value="1"/>
</dbReference>
<dbReference type="PANTHER" id="PTHR40261">
    <property type="match status" value="1"/>
</dbReference>
<keyword evidence="4" id="KW-0411">Iron-sulfur</keyword>
<accession>A0ABV4FJ54</accession>
<evidence type="ECO:0000256" key="1">
    <source>
        <dbReference type="ARBA" id="ARBA00022714"/>
    </source>
</evidence>
<feature type="domain" description="Rieske" evidence="5">
    <location>
        <begin position="11"/>
        <end position="97"/>
    </location>
</feature>
<evidence type="ECO:0000259" key="5">
    <source>
        <dbReference type="PROSITE" id="PS51296"/>
    </source>
</evidence>
<organism evidence="6 7">
    <name type="scientific">Bradyrhizobium ottawaense</name>
    <dbReference type="NCBI Taxonomy" id="931866"/>
    <lineage>
        <taxon>Bacteria</taxon>
        <taxon>Pseudomonadati</taxon>
        <taxon>Pseudomonadota</taxon>
        <taxon>Alphaproteobacteria</taxon>
        <taxon>Hyphomicrobiales</taxon>
        <taxon>Nitrobacteraceae</taxon>
        <taxon>Bradyrhizobium</taxon>
    </lineage>
</organism>
<dbReference type="PANTHER" id="PTHR40261:SF1">
    <property type="entry name" value="RIESKE DOMAIN-CONTAINING PROTEIN"/>
    <property type="match status" value="1"/>
</dbReference>
<dbReference type="InterPro" id="IPR036922">
    <property type="entry name" value="Rieske_2Fe-2S_sf"/>
</dbReference>
<evidence type="ECO:0000256" key="3">
    <source>
        <dbReference type="ARBA" id="ARBA00023004"/>
    </source>
</evidence>
<proteinExistence type="predicted"/>
<dbReference type="PROSITE" id="PS51296">
    <property type="entry name" value="RIESKE"/>
    <property type="match status" value="1"/>
</dbReference>
<dbReference type="EMBL" id="JBGBZJ010000002">
    <property type="protein sequence ID" value="MEY9451250.1"/>
    <property type="molecule type" value="Genomic_DNA"/>
</dbReference>
<dbReference type="Proteomes" id="UP001565369">
    <property type="component" value="Unassembled WGS sequence"/>
</dbReference>
<protein>
    <submittedName>
        <fullName evidence="6">Nitrite reductase/ring-hydroxylating ferredoxin subunit</fullName>
    </submittedName>
</protein>
<keyword evidence="7" id="KW-1185">Reference proteome</keyword>
<reference evidence="6 7" key="1">
    <citation type="submission" date="2024-07" db="EMBL/GenBank/DDBJ databases">
        <title>Genomic Encyclopedia of Type Strains, Phase V (KMG-V): Genome sequencing to study the core and pangenomes of soil and plant-associated prokaryotes.</title>
        <authorList>
            <person name="Whitman W."/>
        </authorList>
    </citation>
    <scope>NUCLEOTIDE SEQUENCE [LARGE SCALE GENOMIC DNA]</scope>
    <source>
        <strain evidence="6 7">USDA 152</strain>
    </source>
</reference>
<keyword evidence="1" id="KW-0001">2Fe-2S</keyword>
<dbReference type="GeneID" id="92958836"/>
<evidence type="ECO:0000313" key="6">
    <source>
        <dbReference type="EMBL" id="MEY9451250.1"/>
    </source>
</evidence>
<name>A0ABV4FJ54_9BRAD</name>